<dbReference type="InterPro" id="IPR027417">
    <property type="entry name" value="P-loop_NTPase"/>
</dbReference>
<comment type="caution">
    <text evidence="9">The sequence shown here is derived from an EMBL/GenBank/DDBJ whole genome shotgun (WGS) entry which is preliminary data.</text>
</comment>
<protein>
    <recommendedName>
        <fullName evidence="2">DNA polymerase III subunit delta'</fullName>
        <ecNumber evidence="1">2.7.7.7</ecNumber>
    </recommendedName>
</protein>
<dbReference type="Pfam" id="PF13177">
    <property type="entry name" value="DNA_pol3_delta2"/>
    <property type="match status" value="1"/>
</dbReference>
<evidence type="ECO:0000313" key="10">
    <source>
        <dbReference type="Proteomes" id="UP000227088"/>
    </source>
</evidence>
<keyword evidence="3" id="KW-0808">Transferase</keyword>
<evidence type="ECO:0000256" key="1">
    <source>
        <dbReference type="ARBA" id="ARBA00012417"/>
    </source>
</evidence>
<evidence type="ECO:0000256" key="7">
    <source>
        <dbReference type="ARBA" id="ARBA00049244"/>
    </source>
</evidence>
<name>A0A1Y5HH28_OLEAN</name>
<dbReference type="NCBIfam" id="TIGR00678">
    <property type="entry name" value="holB"/>
    <property type="match status" value="1"/>
</dbReference>
<dbReference type="InterPro" id="IPR004622">
    <property type="entry name" value="DNA_pol_HolB"/>
</dbReference>
<dbReference type="Gene3D" id="3.40.50.300">
    <property type="entry name" value="P-loop containing nucleotide triphosphate hydrolases"/>
    <property type="match status" value="1"/>
</dbReference>
<dbReference type="GO" id="GO:0003677">
    <property type="term" value="F:DNA binding"/>
    <property type="evidence" value="ECO:0007669"/>
    <property type="project" value="InterPro"/>
</dbReference>
<dbReference type="EMBL" id="MABE01000658">
    <property type="protein sequence ID" value="OUS36539.1"/>
    <property type="molecule type" value="Genomic_DNA"/>
</dbReference>
<evidence type="ECO:0000256" key="5">
    <source>
        <dbReference type="ARBA" id="ARBA00022705"/>
    </source>
</evidence>
<proteinExistence type="predicted"/>
<evidence type="ECO:0000256" key="2">
    <source>
        <dbReference type="ARBA" id="ARBA00014363"/>
    </source>
</evidence>
<evidence type="ECO:0000259" key="8">
    <source>
        <dbReference type="Pfam" id="PF09115"/>
    </source>
</evidence>
<organism evidence="9 10">
    <name type="scientific">Oleispira antarctica</name>
    <dbReference type="NCBI Taxonomy" id="188908"/>
    <lineage>
        <taxon>Bacteria</taxon>
        <taxon>Pseudomonadati</taxon>
        <taxon>Pseudomonadota</taxon>
        <taxon>Gammaproteobacteria</taxon>
        <taxon>Oceanospirillales</taxon>
        <taxon>Oceanospirillaceae</taxon>
        <taxon>Oleispira</taxon>
    </lineage>
</organism>
<dbReference type="PANTHER" id="PTHR11669">
    <property type="entry name" value="REPLICATION FACTOR C / DNA POLYMERASE III GAMMA-TAU SUBUNIT"/>
    <property type="match status" value="1"/>
</dbReference>
<evidence type="ECO:0000256" key="6">
    <source>
        <dbReference type="ARBA" id="ARBA00022932"/>
    </source>
</evidence>
<gene>
    <name evidence="9" type="ORF">A9R00_11510</name>
</gene>
<evidence type="ECO:0000256" key="4">
    <source>
        <dbReference type="ARBA" id="ARBA00022695"/>
    </source>
</evidence>
<sequence length="356" mass="39509">MAVDETELAEQGRQARQALLQDIPWNNDVWQGLIGRYHNSGLPHASLLLGNEGTGKRPLAFRLAKFLLCKAADKKELKRMSFCNACRSCQLIDAGSHPDYFVCDQEAKGKQIKVDRVRQLNDFLAKTPQISACQVVQVYPVEAMNMNASNALLKTLEEPAGESYLLLMAERLGSVLPTIRSRTQRISLHPPATEQAISWLAQQMPNTSTDDLNQALRQCGGGPLKAQAWLREGLLAQDAAYISLMQGWLAGQKQLQDTSKGLAKFDLADTINWWTGFSLDIMKLGMGAEIHQLNHPQQAEWLQQLTATVSRLKLLTLQQKLQEVAGRLAAGQGNYNASLLLESMLLDWQQSFSPTA</sequence>
<dbReference type="EC" id="2.7.7.7" evidence="1"/>
<dbReference type="Pfam" id="PF09115">
    <property type="entry name" value="DNApol3-delta_C"/>
    <property type="match status" value="1"/>
</dbReference>
<accession>A0A1Y5HH28</accession>
<keyword evidence="5" id="KW-0235">DNA replication</keyword>
<dbReference type="Gene3D" id="1.20.272.10">
    <property type="match status" value="1"/>
</dbReference>
<feature type="domain" description="DNA polymerase III delta subunit C-terminal" evidence="8">
    <location>
        <begin position="256"/>
        <end position="349"/>
    </location>
</feature>
<keyword evidence="4" id="KW-0548">Nucleotidyltransferase</keyword>
<dbReference type="GO" id="GO:0006261">
    <property type="term" value="P:DNA-templated DNA replication"/>
    <property type="evidence" value="ECO:0007669"/>
    <property type="project" value="TreeGrafter"/>
</dbReference>
<keyword evidence="6" id="KW-0239">DNA-directed DNA polymerase</keyword>
<dbReference type="AlphaFoldDB" id="A0A1Y5HH28"/>
<dbReference type="GO" id="GO:0008408">
    <property type="term" value="F:3'-5' exonuclease activity"/>
    <property type="evidence" value="ECO:0007669"/>
    <property type="project" value="InterPro"/>
</dbReference>
<comment type="catalytic activity">
    <reaction evidence="7">
        <text>DNA(n) + a 2'-deoxyribonucleoside 5'-triphosphate = DNA(n+1) + diphosphate</text>
        <dbReference type="Rhea" id="RHEA:22508"/>
        <dbReference type="Rhea" id="RHEA-COMP:17339"/>
        <dbReference type="Rhea" id="RHEA-COMP:17340"/>
        <dbReference type="ChEBI" id="CHEBI:33019"/>
        <dbReference type="ChEBI" id="CHEBI:61560"/>
        <dbReference type="ChEBI" id="CHEBI:173112"/>
        <dbReference type="EC" id="2.7.7.7"/>
    </reaction>
</comment>
<dbReference type="GO" id="GO:0009360">
    <property type="term" value="C:DNA polymerase III complex"/>
    <property type="evidence" value="ECO:0007669"/>
    <property type="project" value="InterPro"/>
</dbReference>
<evidence type="ECO:0000256" key="3">
    <source>
        <dbReference type="ARBA" id="ARBA00022679"/>
    </source>
</evidence>
<dbReference type="InterPro" id="IPR015199">
    <property type="entry name" value="DNA_pol_III_delta_C"/>
</dbReference>
<reference evidence="10" key="1">
    <citation type="journal article" date="2017" name="Proc. Natl. Acad. Sci. U.S.A.">
        <title>Simulation of Deepwater Horizon oil plume reveals substrate specialization within a complex community of hydrocarbon degraders.</title>
        <authorList>
            <person name="Hu P."/>
            <person name="Dubinsky E.A."/>
            <person name="Probst A.J."/>
            <person name="Wang J."/>
            <person name="Sieber C.M.K."/>
            <person name="Tom L.M."/>
            <person name="Gardinali P."/>
            <person name="Banfield J.F."/>
            <person name="Atlas R.M."/>
            <person name="Andersen G.L."/>
        </authorList>
    </citation>
    <scope>NUCLEOTIDE SEQUENCE [LARGE SCALE GENOMIC DNA]</scope>
</reference>
<dbReference type="Proteomes" id="UP000227088">
    <property type="component" value="Unassembled WGS sequence"/>
</dbReference>
<evidence type="ECO:0000313" key="9">
    <source>
        <dbReference type="EMBL" id="OUS36539.1"/>
    </source>
</evidence>
<dbReference type="InterPro" id="IPR050238">
    <property type="entry name" value="DNA_Rep/Repair_Clamp_Loader"/>
</dbReference>
<dbReference type="NCBIfam" id="NF004310">
    <property type="entry name" value="PRK05707.1"/>
    <property type="match status" value="1"/>
</dbReference>
<dbReference type="GO" id="GO:0003887">
    <property type="term" value="F:DNA-directed DNA polymerase activity"/>
    <property type="evidence" value="ECO:0007669"/>
    <property type="project" value="UniProtKB-KW"/>
</dbReference>
<dbReference type="SUPFAM" id="SSF52540">
    <property type="entry name" value="P-loop containing nucleoside triphosphate hydrolases"/>
    <property type="match status" value="1"/>
</dbReference>
<dbReference type="PANTHER" id="PTHR11669:SF8">
    <property type="entry name" value="DNA POLYMERASE III SUBUNIT DELTA"/>
    <property type="match status" value="1"/>
</dbReference>